<dbReference type="AlphaFoldDB" id="A0A0E9PMG8"/>
<accession>A0A0E9PMG8</accession>
<organism evidence="1">
    <name type="scientific">Anguilla anguilla</name>
    <name type="common">European freshwater eel</name>
    <name type="synonym">Muraena anguilla</name>
    <dbReference type="NCBI Taxonomy" id="7936"/>
    <lineage>
        <taxon>Eukaryota</taxon>
        <taxon>Metazoa</taxon>
        <taxon>Chordata</taxon>
        <taxon>Craniata</taxon>
        <taxon>Vertebrata</taxon>
        <taxon>Euteleostomi</taxon>
        <taxon>Actinopterygii</taxon>
        <taxon>Neopterygii</taxon>
        <taxon>Teleostei</taxon>
        <taxon>Anguilliformes</taxon>
        <taxon>Anguillidae</taxon>
        <taxon>Anguilla</taxon>
    </lineage>
</organism>
<proteinExistence type="predicted"/>
<evidence type="ECO:0000313" key="1">
    <source>
        <dbReference type="EMBL" id="JAH05038.1"/>
    </source>
</evidence>
<sequence length="34" mass="3671">MTTQICLTHSMMDWGVPAMVMARSVELGSMSPAT</sequence>
<name>A0A0E9PMG8_ANGAN</name>
<dbReference type="EMBL" id="GBXM01103539">
    <property type="protein sequence ID" value="JAH05038.1"/>
    <property type="molecule type" value="Transcribed_RNA"/>
</dbReference>
<reference evidence="1" key="1">
    <citation type="submission" date="2014-11" db="EMBL/GenBank/DDBJ databases">
        <authorList>
            <person name="Amaro Gonzalez C."/>
        </authorList>
    </citation>
    <scope>NUCLEOTIDE SEQUENCE</scope>
</reference>
<protein>
    <submittedName>
        <fullName evidence="1">Uncharacterized protein</fullName>
    </submittedName>
</protein>
<reference evidence="1" key="2">
    <citation type="journal article" date="2015" name="Fish Shellfish Immunol.">
        <title>Early steps in the European eel (Anguilla anguilla)-Vibrio vulnificus interaction in the gills: Role of the RtxA13 toxin.</title>
        <authorList>
            <person name="Callol A."/>
            <person name="Pajuelo D."/>
            <person name="Ebbesson L."/>
            <person name="Teles M."/>
            <person name="MacKenzie S."/>
            <person name="Amaro C."/>
        </authorList>
    </citation>
    <scope>NUCLEOTIDE SEQUENCE</scope>
</reference>